<evidence type="ECO:0000313" key="2">
    <source>
        <dbReference type="EMBL" id="GFD45281.1"/>
    </source>
</evidence>
<name>A0A699WKI2_TANCI</name>
<organism evidence="2">
    <name type="scientific">Tanacetum cinerariifolium</name>
    <name type="common">Dalmatian daisy</name>
    <name type="synonym">Chrysanthemum cinerariifolium</name>
    <dbReference type="NCBI Taxonomy" id="118510"/>
    <lineage>
        <taxon>Eukaryota</taxon>
        <taxon>Viridiplantae</taxon>
        <taxon>Streptophyta</taxon>
        <taxon>Embryophyta</taxon>
        <taxon>Tracheophyta</taxon>
        <taxon>Spermatophyta</taxon>
        <taxon>Magnoliopsida</taxon>
        <taxon>eudicotyledons</taxon>
        <taxon>Gunneridae</taxon>
        <taxon>Pentapetalae</taxon>
        <taxon>asterids</taxon>
        <taxon>campanulids</taxon>
        <taxon>Asterales</taxon>
        <taxon>Asteraceae</taxon>
        <taxon>Asteroideae</taxon>
        <taxon>Anthemideae</taxon>
        <taxon>Anthemidinae</taxon>
        <taxon>Tanacetum</taxon>
    </lineage>
</organism>
<gene>
    <name evidence="2" type="ORF">Tci_917250</name>
</gene>
<feature type="non-terminal residue" evidence="2">
    <location>
        <position position="1"/>
    </location>
</feature>
<protein>
    <submittedName>
        <fullName evidence="2">Uncharacterized protein</fullName>
    </submittedName>
</protein>
<proteinExistence type="predicted"/>
<reference evidence="2" key="1">
    <citation type="journal article" date="2019" name="Sci. Rep.">
        <title>Draft genome of Tanacetum cinerariifolium, the natural source of mosquito coil.</title>
        <authorList>
            <person name="Yamashiro T."/>
            <person name="Shiraishi A."/>
            <person name="Satake H."/>
            <person name="Nakayama K."/>
        </authorList>
    </citation>
    <scope>NUCLEOTIDE SEQUENCE</scope>
</reference>
<accession>A0A699WKI2</accession>
<dbReference type="AlphaFoldDB" id="A0A699WKI2"/>
<dbReference type="EMBL" id="BKCJ011644364">
    <property type="protein sequence ID" value="GFD45281.1"/>
    <property type="molecule type" value="Genomic_DNA"/>
</dbReference>
<feature type="non-terminal residue" evidence="2">
    <location>
        <position position="121"/>
    </location>
</feature>
<feature type="region of interest" description="Disordered" evidence="1">
    <location>
        <begin position="41"/>
        <end position="60"/>
    </location>
</feature>
<evidence type="ECO:0000256" key="1">
    <source>
        <dbReference type="SAM" id="MobiDB-lite"/>
    </source>
</evidence>
<comment type="caution">
    <text evidence="2">The sequence shown here is derived from an EMBL/GenBank/DDBJ whole genome shotgun (WGS) entry which is preliminary data.</text>
</comment>
<sequence length="121" mass="12997">LRIDPRPDGDVEAALLAAHRIGPQAVDGGNGRNTRQDIRLGAAEDAGLRGPRSRVRRGSGQAVLPVRAVTRPGQAYEYRRTGNLCVARSWKLPHRSYQIAELVVGGDVYCGAWAGNNVVGK</sequence>